<dbReference type="PRINTS" id="PR00385">
    <property type="entry name" value="P450"/>
</dbReference>
<reference evidence="8 9" key="1">
    <citation type="submission" date="2020-07" db="EMBL/GenBank/DDBJ databases">
        <title>Genomic Encyclopedia of Type Strains, Phase IV (KMG-IV): sequencing the most valuable type-strain genomes for metagenomic binning, comparative biology and taxonomic classification.</title>
        <authorList>
            <person name="Goeker M."/>
        </authorList>
    </citation>
    <scope>NUCLEOTIDE SEQUENCE [LARGE SCALE GENOMIC DNA]</scope>
    <source>
        <strain evidence="8 9">DSM 45533</strain>
    </source>
</reference>
<dbReference type="PROSITE" id="PS00086">
    <property type="entry name" value="CYTOCHROME_P450"/>
    <property type="match status" value="1"/>
</dbReference>
<dbReference type="InterPro" id="IPR017972">
    <property type="entry name" value="Cyt_P450_CS"/>
</dbReference>
<accession>A0A7W0CPG9</accession>
<evidence type="ECO:0000256" key="2">
    <source>
        <dbReference type="ARBA" id="ARBA00022617"/>
    </source>
</evidence>
<dbReference type="GO" id="GO:0016705">
    <property type="term" value="F:oxidoreductase activity, acting on paired donors, with incorporation or reduction of molecular oxygen"/>
    <property type="evidence" value="ECO:0007669"/>
    <property type="project" value="InterPro"/>
</dbReference>
<comment type="caution">
    <text evidence="8">The sequence shown here is derived from an EMBL/GenBank/DDBJ whole genome shotgun (WGS) entry which is preliminary data.</text>
</comment>
<dbReference type="GO" id="GO:0004497">
    <property type="term" value="F:monooxygenase activity"/>
    <property type="evidence" value="ECO:0007669"/>
    <property type="project" value="UniProtKB-KW"/>
</dbReference>
<dbReference type="AlphaFoldDB" id="A0A7W0CPG9"/>
<gene>
    <name evidence="8" type="ORF">HNR30_006315</name>
</gene>
<evidence type="ECO:0000256" key="5">
    <source>
        <dbReference type="ARBA" id="ARBA00023004"/>
    </source>
</evidence>
<dbReference type="GO" id="GO:0020037">
    <property type="term" value="F:heme binding"/>
    <property type="evidence" value="ECO:0007669"/>
    <property type="project" value="InterPro"/>
</dbReference>
<keyword evidence="5 7" id="KW-0408">Iron</keyword>
<evidence type="ECO:0000256" key="3">
    <source>
        <dbReference type="ARBA" id="ARBA00022723"/>
    </source>
</evidence>
<dbReference type="RefSeq" id="WP_181613650.1">
    <property type="nucleotide sequence ID" value="NZ_BAABAM010000004.1"/>
</dbReference>
<evidence type="ECO:0000313" key="9">
    <source>
        <dbReference type="Proteomes" id="UP000530928"/>
    </source>
</evidence>
<evidence type="ECO:0000313" key="8">
    <source>
        <dbReference type="EMBL" id="MBA2894943.1"/>
    </source>
</evidence>
<dbReference type="PANTHER" id="PTHR46696:SF1">
    <property type="entry name" value="CYTOCHROME P450 YJIB-RELATED"/>
    <property type="match status" value="1"/>
</dbReference>
<evidence type="ECO:0000256" key="4">
    <source>
        <dbReference type="ARBA" id="ARBA00023002"/>
    </source>
</evidence>
<dbReference type="FunFam" id="1.10.630.10:FF:000018">
    <property type="entry name" value="Cytochrome P450 monooxygenase"/>
    <property type="match status" value="1"/>
</dbReference>
<name>A0A7W0CPG9_9ACTN</name>
<dbReference type="Gene3D" id="1.10.630.10">
    <property type="entry name" value="Cytochrome P450"/>
    <property type="match status" value="1"/>
</dbReference>
<keyword evidence="2 7" id="KW-0349">Heme</keyword>
<sequence length="389" mass="42728">MIENFPFPTCPMGRPHEAYDRRRAAEPTGRVRLPSGDVVVLTTRHDDAVAVLSDPRFSRELFYEGAPRMYEGFSFTDVPGLLISTDPPAHTRLRKLLAGTFTPRKIELWRPRVRAIATGLLEAAGDEFDFVSSFAFPLPVRVICDILGVEVDTERVARWSDALLTSSGLSVDDKLLAGMEFHAYVAGLVAQHRDDPGDGVLASLILARDEDDRLSEEELVQQAMGLLLAGYETTGSMLSRIIVRLLDQGWERLVERPELIPPAVEELLRVEFPGDSTPIRVALEDVELPSGGVVAKGEGVIVSYIGANNDPSVFDEPGRMRLDREGPVQHLAFSRGIHYCLGANLARMELQEALAVLTERAPGLGLAGEVPWTDGSQIFRPARVPVRTG</sequence>
<dbReference type="Pfam" id="PF00067">
    <property type="entry name" value="p450"/>
    <property type="match status" value="1"/>
</dbReference>
<keyword evidence="3 7" id="KW-0479">Metal-binding</keyword>
<dbReference type="PRINTS" id="PR00359">
    <property type="entry name" value="BP450"/>
</dbReference>
<dbReference type="EMBL" id="JACDUR010000006">
    <property type="protein sequence ID" value="MBA2894943.1"/>
    <property type="molecule type" value="Genomic_DNA"/>
</dbReference>
<keyword evidence="4 7" id="KW-0560">Oxidoreductase</keyword>
<dbReference type="PANTHER" id="PTHR46696">
    <property type="entry name" value="P450, PUTATIVE (EUROFUNG)-RELATED"/>
    <property type="match status" value="1"/>
</dbReference>
<dbReference type="Proteomes" id="UP000530928">
    <property type="component" value="Unassembled WGS sequence"/>
</dbReference>
<dbReference type="InterPro" id="IPR002397">
    <property type="entry name" value="Cyt_P450_B"/>
</dbReference>
<protein>
    <submittedName>
        <fullName evidence="8">Cytochrome P450</fullName>
    </submittedName>
</protein>
<keyword evidence="6 7" id="KW-0503">Monooxygenase</keyword>
<evidence type="ECO:0000256" key="6">
    <source>
        <dbReference type="ARBA" id="ARBA00023033"/>
    </source>
</evidence>
<comment type="similarity">
    <text evidence="1 7">Belongs to the cytochrome P450 family.</text>
</comment>
<evidence type="ECO:0000256" key="1">
    <source>
        <dbReference type="ARBA" id="ARBA00010617"/>
    </source>
</evidence>
<dbReference type="SUPFAM" id="SSF48264">
    <property type="entry name" value="Cytochrome P450"/>
    <property type="match status" value="1"/>
</dbReference>
<organism evidence="8 9">
    <name type="scientific">Nonomuraea soli</name>
    <dbReference type="NCBI Taxonomy" id="1032476"/>
    <lineage>
        <taxon>Bacteria</taxon>
        <taxon>Bacillati</taxon>
        <taxon>Actinomycetota</taxon>
        <taxon>Actinomycetes</taxon>
        <taxon>Streptosporangiales</taxon>
        <taxon>Streptosporangiaceae</taxon>
        <taxon>Nonomuraea</taxon>
    </lineage>
</organism>
<dbReference type="InterPro" id="IPR036396">
    <property type="entry name" value="Cyt_P450_sf"/>
</dbReference>
<evidence type="ECO:0000256" key="7">
    <source>
        <dbReference type="RuleBase" id="RU000461"/>
    </source>
</evidence>
<proteinExistence type="inferred from homology"/>
<keyword evidence="9" id="KW-1185">Reference proteome</keyword>
<dbReference type="InterPro" id="IPR001128">
    <property type="entry name" value="Cyt_P450"/>
</dbReference>
<dbReference type="GO" id="GO:0005506">
    <property type="term" value="F:iron ion binding"/>
    <property type="evidence" value="ECO:0007669"/>
    <property type="project" value="InterPro"/>
</dbReference>
<dbReference type="CDD" id="cd11031">
    <property type="entry name" value="Cyp158A-like"/>
    <property type="match status" value="1"/>
</dbReference>